<reference evidence="2 3" key="1">
    <citation type="submission" date="2017-12" db="EMBL/GenBank/DDBJ databases">
        <title>Comparative genomics of Botrytis spp.</title>
        <authorList>
            <person name="Valero-Jimenez C.A."/>
            <person name="Tapia P."/>
            <person name="Veloso J."/>
            <person name="Silva-Moreno E."/>
            <person name="Staats M."/>
            <person name="Valdes J.H."/>
            <person name="Van Kan J.A.L."/>
        </authorList>
    </citation>
    <scope>NUCLEOTIDE SEQUENCE [LARGE SCALE GENOMIC DNA]</scope>
    <source>
        <strain evidence="2 3">MUCL11595</strain>
    </source>
</reference>
<proteinExistence type="predicted"/>
<sequence>MLSSRPVAIFSLPRSAGSSGDVYTGTKSYLPIELRMKEVDISLDLVFHSIEELLGSSAIKSLRVPLGTNPKSKTSTPKQKPSQ</sequence>
<accession>A0A4Z1HS69</accession>
<dbReference type="AlphaFoldDB" id="A0A4Z1HS69"/>
<feature type="region of interest" description="Disordered" evidence="1">
    <location>
        <begin position="64"/>
        <end position="83"/>
    </location>
</feature>
<evidence type="ECO:0000313" key="3">
    <source>
        <dbReference type="Proteomes" id="UP000297527"/>
    </source>
</evidence>
<comment type="caution">
    <text evidence="2">The sequence shown here is derived from an EMBL/GenBank/DDBJ whole genome shotgun (WGS) entry which is preliminary data.</text>
</comment>
<protein>
    <submittedName>
        <fullName evidence="2">Uncharacterized protein</fullName>
    </submittedName>
</protein>
<evidence type="ECO:0000313" key="2">
    <source>
        <dbReference type="EMBL" id="TGO51969.1"/>
    </source>
</evidence>
<gene>
    <name evidence="2" type="ORF">BCON_0150g00010</name>
</gene>
<feature type="compositionally biased region" description="Low complexity" evidence="1">
    <location>
        <begin position="70"/>
        <end position="83"/>
    </location>
</feature>
<evidence type="ECO:0000256" key="1">
    <source>
        <dbReference type="SAM" id="MobiDB-lite"/>
    </source>
</evidence>
<organism evidence="2 3">
    <name type="scientific">Botryotinia convoluta</name>
    <dbReference type="NCBI Taxonomy" id="54673"/>
    <lineage>
        <taxon>Eukaryota</taxon>
        <taxon>Fungi</taxon>
        <taxon>Dikarya</taxon>
        <taxon>Ascomycota</taxon>
        <taxon>Pezizomycotina</taxon>
        <taxon>Leotiomycetes</taxon>
        <taxon>Helotiales</taxon>
        <taxon>Sclerotiniaceae</taxon>
        <taxon>Botryotinia</taxon>
    </lineage>
</organism>
<keyword evidence="3" id="KW-1185">Reference proteome</keyword>
<name>A0A4Z1HS69_9HELO</name>
<dbReference type="Proteomes" id="UP000297527">
    <property type="component" value="Unassembled WGS sequence"/>
</dbReference>
<dbReference type="EMBL" id="PQXN01000150">
    <property type="protein sequence ID" value="TGO51969.1"/>
    <property type="molecule type" value="Genomic_DNA"/>
</dbReference>